<evidence type="ECO:0000256" key="1">
    <source>
        <dbReference type="ARBA" id="ARBA00022690"/>
    </source>
</evidence>
<dbReference type="PANTHER" id="PTHR36530:SF1">
    <property type="entry name" value="AMOEBIASIN-1"/>
    <property type="match status" value="1"/>
</dbReference>
<dbReference type="InterPro" id="IPR052781">
    <property type="entry name" value="Cys_protease_inhibitor_I42"/>
</dbReference>
<evidence type="ECO:0000313" key="4">
    <source>
        <dbReference type="EMBL" id="KUG21320.1"/>
    </source>
</evidence>
<dbReference type="Pfam" id="PF09394">
    <property type="entry name" value="Inhibitor_I42"/>
    <property type="match status" value="1"/>
</dbReference>
<dbReference type="InterPro" id="IPR036331">
    <property type="entry name" value="Chagasin-like_sf"/>
</dbReference>
<organism evidence="4">
    <name type="scientific">hydrocarbon metagenome</name>
    <dbReference type="NCBI Taxonomy" id="938273"/>
    <lineage>
        <taxon>unclassified sequences</taxon>
        <taxon>metagenomes</taxon>
        <taxon>ecological metagenomes</taxon>
    </lineage>
</organism>
<dbReference type="EMBL" id="LNQE01001076">
    <property type="protein sequence ID" value="KUG21320.1"/>
    <property type="molecule type" value="Genomic_DNA"/>
</dbReference>
<dbReference type="AlphaFoldDB" id="A0A0W8FK63"/>
<keyword evidence="2" id="KW-0789">Thiol protease inhibitor</keyword>
<accession>A0A0W8FK63</accession>
<sequence>MAILLAACILGAGCVTPEQEPGEYQFNETDSGRTVPLVEGSTIVIRLEENPTTGYLWNATVSGGLEIVDDRFEPSDTSGQLVGSGGIREWTLKAVERGDAAFAAVYHRPWEPVTGTEETFTMAFTIE</sequence>
<protein>
    <recommendedName>
        <fullName evidence="3">Proteinase inhibitor I42 chagasin domain-containing protein</fullName>
    </recommendedName>
</protein>
<keyword evidence="1" id="KW-0646">Protease inhibitor</keyword>
<reference evidence="4" key="1">
    <citation type="journal article" date="2015" name="Proc. Natl. Acad. Sci. U.S.A.">
        <title>Networks of energetic and metabolic interactions define dynamics in microbial communities.</title>
        <authorList>
            <person name="Embree M."/>
            <person name="Liu J.K."/>
            <person name="Al-Bassam M.M."/>
            <person name="Zengler K."/>
        </authorList>
    </citation>
    <scope>NUCLEOTIDE SEQUENCE</scope>
</reference>
<proteinExistence type="predicted"/>
<dbReference type="PANTHER" id="PTHR36530">
    <property type="entry name" value="INHIBITOR OF CYSTEINE PEPTIDASE"/>
    <property type="match status" value="1"/>
</dbReference>
<gene>
    <name evidence="4" type="ORF">ASZ90_008934</name>
</gene>
<feature type="domain" description="Proteinase inhibitor I42 chagasin" evidence="3">
    <location>
        <begin position="39"/>
        <end position="122"/>
    </location>
</feature>
<dbReference type="InterPro" id="IPR018990">
    <property type="entry name" value="Prot_inh_I42_chagasin"/>
</dbReference>
<comment type="caution">
    <text evidence="4">The sequence shown here is derived from an EMBL/GenBank/DDBJ whole genome shotgun (WGS) entry which is preliminary data.</text>
</comment>
<dbReference type="Gene3D" id="2.60.40.2020">
    <property type="match status" value="1"/>
</dbReference>
<evidence type="ECO:0000256" key="2">
    <source>
        <dbReference type="ARBA" id="ARBA00022704"/>
    </source>
</evidence>
<dbReference type="GO" id="GO:0004869">
    <property type="term" value="F:cysteine-type endopeptidase inhibitor activity"/>
    <property type="evidence" value="ECO:0007669"/>
    <property type="project" value="UniProtKB-KW"/>
</dbReference>
<dbReference type="SUPFAM" id="SSF141066">
    <property type="entry name" value="ICP-like"/>
    <property type="match status" value="1"/>
</dbReference>
<evidence type="ECO:0000259" key="3">
    <source>
        <dbReference type="Pfam" id="PF09394"/>
    </source>
</evidence>
<name>A0A0W8FK63_9ZZZZ</name>